<evidence type="ECO:0000313" key="3">
    <source>
        <dbReference type="Ensembl" id="ENSELUP00000032664.2"/>
    </source>
</evidence>
<keyword evidence="1" id="KW-0732">Signal</keyword>
<dbReference type="Gene3D" id="3.10.100.10">
    <property type="entry name" value="Mannose-Binding Protein A, subunit A"/>
    <property type="match status" value="1"/>
</dbReference>
<dbReference type="Ensembl" id="ENSELUT00000002737.3">
    <property type="protein sequence ID" value="ENSELUP00000032664.2"/>
    <property type="gene ID" value="ENSELUG00000039842.1"/>
</dbReference>
<dbReference type="Proteomes" id="UP000265140">
    <property type="component" value="Chromosome 19"/>
</dbReference>
<accession>A0A3P8ZW10</accession>
<reference evidence="3" key="4">
    <citation type="submission" date="2025-09" db="UniProtKB">
        <authorList>
            <consortium name="Ensembl"/>
        </authorList>
    </citation>
    <scope>IDENTIFICATION</scope>
</reference>
<evidence type="ECO:0000313" key="4">
    <source>
        <dbReference type="Proteomes" id="UP000265140"/>
    </source>
</evidence>
<keyword evidence="4" id="KW-1185">Reference proteome</keyword>
<sequence length="173" mass="19131">MGVKTVSILACVLVALLGTGAYPSNCHNHPTSNCHYRVCPNGYSTAKTGSHRCFQLVTKQMGWQDALDYCKKDGGTLASVHGYQEYQFLLSMVKKTQDISAYSWVGLNDLDQEGSFVWTDRSDTEWFWSTSARAQQWGEEDCVALNSYTGAEGFDDITCSSSCTFICMRAAVV</sequence>
<feature type="signal peptide" evidence="1">
    <location>
        <begin position="1"/>
        <end position="21"/>
    </location>
</feature>
<name>A0A3P8ZW10_ESOLU</name>
<dbReference type="AlphaFoldDB" id="A0A3P8ZW10"/>
<dbReference type="GeneTree" id="ENSGT00940000179984"/>
<dbReference type="InterPro" id="IPR016187">
    <property type="entry name" value="CTDL_fold"/>
</dbReference>
<protein>
    <recommendedName>
        <fullName evidence="2">C-type lectin domain-containing protein</fullName>
    </recommendedName>
</protein>
<dbReference type="InterPro" id="IPR050801">
    <property type="entry name" value="Ca-Dep_Lectins_ImmuneDev"/>
</dbReference>
<dbReference type="InterPro" id="IPR001304">
    <property type="entry name" value="C-type_lectin-like"/>
</dbReference>
<proteinExistence type="predicted"/>
<reference evidence="3" key="3">
    <citation type="submission" date="2025-08" db="UniProtKB">
        <authorList>
            <consortium name="Ensembl"/>
        </authorList>
    </citation>
    <scope>IDENTIFICATION</scope>
</reference>
<feature type="domain" description="C-type lectin" evidence="2">
    <location>
        <begin position="49"/>
        <end position="168"/>
    </location>
</feature>
<dbReference type="PROSITE" id="PS50041">
    <property type="entry name" value="C_TYPE_LECTIN_2"/>
    <property type="match status" value="1"/>
</dbReference>
<dbReference type="SMART" id="SM00034">
    <property type="entry name" value="CLECT"/>
    <property type="match status" value="1"/>
</dbReference>
<evidence type="ECO:0000256" key="1">
    <source>
        <dbReference type="SAM" id="SignalP"/>
    </source>
</evidence>
<feature type="chain" id="PRO_5044267719" description="C-type lectin domain-containing protein" evidence="1">
    <location>
        <begin position="22"/>
        <end position="173"/>
    </location>
</feature>
<dbReference type="PANTHER" id="PTHR22801">
    <property type="entry name" value="LITHOSTATHINE"/>
    <property type="match status" value="1"/>
</dbReference>
<dbReference type="InterPro" id="IPR016186">
    <property type="entry name" value="C-type_lectin-like/link_sf"/>
</dbReference>
<dbReference type="PANTHER" id="PTHR22801:SF63">
    <property type="entry name" value="C-TYPE LECTIN DOMAIN-CONTAINING PROTEIN"/>
    <property type="match status" value="1"/>
</dbReference>
<evidence type="ECO:0000259" key="2">
    <source>
        <dbReference type="PROSITE" id="PS50041"/>
    </source>
</evidence>
<organism evidence="3 4">
    <name type="scientific">Esox lucius</name>
    <name type="common">Northern pike</name>
    <dbReference type="NCBI Taxonomy" id="8010"/>
    <lineage>
        <taxon>Eukaryota</taxon>
        <taxon>Metazoa</taxon>
        <taxon>Chordata</taxon>
        <taxon>Craniata</taxon>
        <taxon>Vertebrata</taxon>
        <taxon>Euteleostomi</taxon>
        <taxon>Actinopterygii</taxon>
        <taxon>Neopterygii</taxon>
        <taxon>Teleostei</taxon>
        <taxon>Protacanthopterygii</taxon>
        <taxon>Esociformes</taxon>
        <taxon>Esocidae</taxon>
        <taxon>Esox</taxon>
    </lineage>
</organism>
<dbReference type="SUPFAM" id="SSF56436">
    <property type="entry name" value="C-type lectin-like"/>
    <property type="match status" value="1"/>
</dbReference>
<dbReference type="CDD" id="cd00037">
    <property type="entry name" value="CLECT"/>
    <property type="match status" value="1"/>
</dbReference>
<reference evidence="4" key="1">
    <citation type="journal article" date="2014" name="PLoS ONE">
        <title>The genome and linkage map of the northern pike (Esox lucius): conserved synteny revealed between the salmonid sister group and the Neoteleostei.</title>
        <authorList>
            <person name="Rondeau E.B."/>
            <person name="Minkley D.R."/>
            <person name="Leong J.S."/>
            <person name="Messmer A.M."/>
            <person name="Jantzen J.R."/>
            <person name="von Schalburg K.R."/>
            <person name="Lemon C."/>
            <person name="Bird N.H."/>
            <person name="Koop B.F."/>
        </authorList>
    </citation>
    <scope>NUCLEOTIDE SEQUENCE</scope>
</reference>
<dbReference type="Pfam" id="PF00059">
    <property type="entry name" value="Lectin_C"/>
    <property type="match status" value="1"/>
</dbReference>
<reference evidence="3" key="2">
    <citation type="submission" date="2020-02" db="EMBL/GenBank/DDBJ databases">
        <title>Esox lucius (northern pike) genome, fEsoLuc1, primary haplotype.</title>
        <authorList>
            <person name="Myers G."/>
            <person name="Karagic N."/>
            <person name="Meyer A."/>
            <person name="Pippel M."/>
            <person name="Reichard M."/>
            <person name="Winkler S."/>
            <person name="Tracey A."/>
            <person name="Sims Y."/>
            <person name="Howe K."/>
            <person name="Rhie A."/>
            <person name="Formenti G."/>
            <person name="Durbin R."/>
            <person name="Fedrigo O."/>
            <person name="Jarvis E.D."/>
        </authorList>
    </citation>
    <scope>NUCLEOTIDE SEQUENCE [LARGE SCALE GENOMIC DNA]</scope>
</reference>